<evidence type="ECO:0000256" key="6">
    <source>
        <dbReference type="ARBA" id="ARBA00023136"/>
    </source>
</evidence>
<proteinExistence type="inferred from homology"/>
<evidence type="ECO:0000256" key="3">
    <source>
        <dbReference type="ARBA" id="ARBA00022475"/>
    </source>
</evidence>
<dbReference type="HOGENOM" id="CLU_079292_0_1_9"/>
<dbReference type="KEGG" id="mas:Mahau_0259"/>
<evidence type="ECO:0000256" key="2">
    <source>
        <dbReference type="ARBA" id="ARBA00009298"/>
    </source>
</evidence>
<keyword evidence="6 7" id="KW-0472">Membrane</keyword>
<evidence type="ECO:0000256" key="5">
    <source>
        <dbReference type="ARBA" id="ARBA00022989"/>
    </source>
</evidence>
<sequence length="226" mass="24451">MFPLTIWEMLVRMALACVLGGVVGWEREVVQKPAGFRTHVLVCVGSALTMLISVFMYNRMQTVSAALPDPARLGAQVISGIGFLGAGTIIKEGPNIRGLTTAASLWAVACIGLAIGIGYYSAALASTAFVVIILDVFNRLEDTKIFAPKQTMRIAVSIKDQPGHLAILAQALGDMGVSINNIKIERYDGQDEVLVLLKLKMTENVTQQDIFNKLYDIKAVGKIEQI</sequence>
<comment type="subcellular location">
    <subcellularLocation>
        <location evidence="1">Cell membrane</location>
        <topology evidence="1">Multi-pass membrane protein</topology>
    </subcellularLocation>
</comment>
<reference evidence="9 10" key="2">
    <citation type="journal article" date="2011" name="Stand. Genomic Sci.">
        <title>Complete genome sequence of Mahella australiensis type strain (50-1 BON).</title>
        <authorList>
            <person name="Sikorski J."/>
            <person name="Teshima H."/>
            <person name="Nolan M."/>
            <person name="Lucas S."/>
            <person name="Hammon N."/>
            <person name="Deshpande S."/>
            <person name="Cheng J.F."/>
            <person name="Pitluck S."/>
            <person name="Liolios K."/>
            <person name="Pagani I."/>
            <person name="Ivanova N."/>
            <person name="Huntemann M."/>
            <person name="Mavromatis K."/>
            <person name="Ovchinikova G."/>
            <person name="Pati A."/>
            <person name="Tapia R."/>
            <person name="Han C."/>
            <person name="Goodwin L."/>
            <person name="Chen A."/>
            <person name="Palaniappan K."/>
            <person name="Land M."/>
            <person name="Hauser L."/>
            <person name="Ngatchou-Djao O.D."/>
            <person name="Rohde M."/>
            <person name="Pukall R."/>
            <person name="Spring S."/>
            <person name="Abt B."/>
            <person name="Goker M."/>
            <person name="Detter J.C."/>
            <person name="Woyke T."/>
            <person name="Bristow J."/>
            <person name="Markowitz V."/>
            <person name="Hugenholtz P."/>
            <person name="Eisen J.A."/>
            <person name="Kyrpides N.C."/>
            <person name="Klenk H.P."/>
            <person name="Lapidus A."/>
        </authorList>
    </citation>
    <scope>NUCLEOTIDE SEQUENCE [LARGE SCALE GENOMIC DNA]</scope>
    <source>
        <strain evidence="10">DSM 15567 / CIP 107919 / 50-1 BON</strain>
    </source>
</reference>
<dbReference type="RefSeq" id="WP_013779910.1">
    <property type="nucleotide sequence ID" value="NC_015520.1"/>
</dbReference>
<feature type="transmembrane region" description="Helical" evidence="7">
    <location>
        <begin position="6"/>
        <end position="26"/>
    </location>
</feature>
<evidence type="ECO:0000256" key="1">
    <source>
        <dbReference type="ARBA" id="ARBA00004651"/>
    </source>
</evidence>
<feature type="domain" description="ACT" evidence="8">
    <location>
        <begin position="153"/>
        <end position="226"/>
    </location>
</feature>
<dbReference type="Pfam" id="PF02308">
    <property type="entry name" value="MgtC"/>
    <property type="match status" value="1"/>
</dbReference>
<organism evidence="9 10">
    <name type="scientific">Mahella australiensis (strain DSM 15567 / CIP 107919 / 50-1 BON)</name>
    <dbReference type="NCBI Taxonomy" id="697281"/>
    <lineage>
        <taxon>Bacteria</taxon>
        <taxon>Bacillati</taxon>
        <taxon>Bacillota</taxon>
        <taxon>Clostridia</taxon>
        <taxon>Thermoanaerobacterales</taxon>
        <taxon>Thermoanaerobacterales Family IV. Incertae Sedis</taxon>
        <taxon>Mahella</taxon>
    </lineage>
</organism>
<dbReference type="InterPro" id="IPR002912">
    <property type="entry name" value="ACT_dom"/>
</dbReference>
<dbReference type="Gene3D" id="3.30.70.260">
    <property type="match status" value="1"/>
</dbReference>
<name>F3ZX28_MAHA5</name>
<keyword evidence="3" id="KW-1003">Cell membrane</keyword>
<keyword evidence="5 7" id="KW-1133">Transmembrane helix</keyword>
<dbReference type="InterPro" id="IPR003416">
    <property type="entry name" value="MgtC/SapB/SrpB/YhiD_fam"/>
</dbReference>
<dbReference type="InterPro" id="IPR045865">
    <property type="entry name" value="ACT-like_dom_sf"/>
</dbReference>
<evidence type="ECO:0000256" key="7">
    <source>
        <dbReference type="SAM" id="Phobius"/>
    </source>
</evidence>
<dbReference type="Proteomes" id="UP000008457">
    <property type="component" value="Chromosome"/>
</dbReference>
<dbReference type="EMBL" id="CP002360">
    <property type="protein sequence ID" value="AEE95477.1"/>
    <property type="molecule type" value="Genomic_DNA"/>
</dbReference>
<dbReference type="STRING" id="697281.Mahau_0259"/>
<dbReference type="eggNOG" id="COG1285">
    <property type="taxonomic scope" value="Bacteria"/>
</dbReference>
<dbReference type="PRINTS" id="PR01837">
    <property type="entry name" value="MGTCSAPBPROT"/>
</dbReference>
<reference evidence="10" key="1">
    <citation type="submission" date="2010-11" db="EMBL/GenBank/DDBJ databases">
        <title>The complete genome of Mahella australiensis DSM 15567.</title>
        <authorList>
            <consortium name="US DOE Joint Genome Institute (JGI-PGF)"/>
            <person name="Lucas S."/>
            <person name="Copeland A."/>
            <person name="Lapidus A."/>
            <person name="Bruce D."/>
            <person name="Goodwin L."/>
            <person name="Pitluck S."/>
            <person name="Kyrpides N."/>
            <person name="Mavromatis K."/>
            <person name="Pagani I."/>
            <person name="Ivanova N."/>
            <person name="Teshima H."/>
            <person name="Brettin T."/>
            <person name="Detter J.C."/>
            <person name="Han C."/>
            <person name="Tapia R."/>
            <person name="Land M."/>
            <person name="Hauser L."/>
            <person name="Markowitz V."/>
            <person name="Cheng J.-F."/>
            <person name="Hugenholtz P."/>
            <person name="Woyke T."/>
            <person name="Wu D."/>
            <person name="Spring S."/>
            <person name="Pukall R."/>
            <person name="Steenblock K."/>
            <person name="Schneider S."/>
            <person name="Klenk H.-P."/>
            <person name="Eisen J.A."/>
        </authorList>
    </citation>
    <scope>NUCLEOTIDE SEQUENCE [LARGE SCALE GENOMIC DNA]</scope>
    <source>
        <strain evidence="10">DSM 15567 / CIP 107919 / 50-1 BON</strain>
    </source>
</reference>
<evidence type="ECO:0000313" key="9">
    <source>
        <dbReference type="EMBL" id="AEE95477.1"/>
    </source>
</evidence>
<keyword evidence="4 7" id="KW-0812">Transmembrane</keyword>
<dbReference type="AlphaFoldDB" id="F3ZX28"/>
<keyword evidence="10" id="KW-1185">Reference proteome</keyword>
<dbReference type="GO" id="GO:0005886">
    <property type="term" value="C:plasma membrane"/>
    <property type="evidence" value="ECO:0007669"/>
    <property type="project" value="UniProtKB-SubCell"/>
</dbReference>
<evidence type="ECO:0000256" key="4">
    <source>
        <dbReference type="ARBA" id="ARBA00022692"/>
    </source>
</evidence>
<evidence type="ECO:0000259" key="8">
    <source>
        <dbReference type="PROSITE" id="PS51671"/>
    </source>
</evidence>
<dbReference type="OrthoDB" id="9811198at2"/>
<dbReference type="InterPro" id="IPR049177">
    <property type="entry name" value="MgtC_SapB_SrpB_YhiD_N"/>
</dbReference>
<dbReference type="PANTHER" id="PTHR33778:SF1">
    <property type="entry name" value="MAGNESIUM TRANSPORTER YHID-RELATED"/>
    <property type="match status" value="1"/>
</dbReference>
<dbReference type="PANTHER" id="PTHR33778">
    <property type="entry name" value="PROTEIN MGTC"/>
    <property type="match status" value="1"/>
</dbReference>
<comment type="similarity">
    <text evidence="2">Belongs to the MgtC/SapB family.</text>
</comment>
<feature type="transmembrane region" description="Helical" evidence="7">
    <location>
        <begin position="38"/>
        <end position="57"/>
    </location>
</feature>
<evidence type="ECO:0000313" key="10">
    <source>
        <dbReference type="Proteomes" id="UP000008457"/>
    </source>
</evidence>
<protein>
    <submittedName>
        <fullName evidence="9">MgtC/SapB transporter</fullName>
    </submittedName>
</protein>
<dbReference type="PROSITE" id="PS51671">
    <property type="entry name" value="ACT"/>
    <property type="match status" value="1"/>
</dbReference>
<accession>F3ZX28</accession>
<gene>
    <name evidence="9" type="ordered locus">Mahau_0259</name>
</gene>
<feature type="transmembrane region" description="Helical" evidence="7">
    <location>
        <begin position="105"/>
        <end position="134"/>
    </location>
</feature>
<dbReference type="SUPFAM" id="SSF55021">
    <property type="entry name" value="ACT-like"/>
    <property type="match status" value="1"/>
</dbReference>